<dbReference type="GO" id="GO:0009279">
    <property type="term" value="C:cell outer membrane"/>
    <property type="evidence" value="ECO:0007669"/>
    <property type="project" value="UniProtKB-SubCell"/>
</dbReference>
<gene>
    <name evidence="9" type="ORF">JCM19294_1630</name>
</gene>
<keyword evidence="10" id="KW-1185">Reference proteome</keyword>
<protein>
    <submittedName>
        <fullName evidence="9">Multidrug efflux protein</fullName>
    </submittedName>
</protein>
<dbReference type="EMBL" id="BBML01000008">
    <property type="protein sequence ID" value="GAK98008.1"/>
    <property type="molecule type" value="Genomic_DNA"/>
</dbReference>
<sequence>MKRHITLLFFVILAFAKAYSQNFLDQAGNYTPVWQVQPADSLDLMSFQEYLAFVKQHHPVMKQANLQLNMGEANLLKARGAFDPKIEAIKDRKKFKNTEYYDEFYAAFKIPTWYGIELKGTFEQNTGTFLDPSLTVPDDGLYGAGVSFSLAQGLLINERMADLRRAKFFINQTKAERDLILNDLIFEASKAYFRWLQASNERLIYENFLENAEIRFQGIKRQVEVGDKAAIDSVEAKIAFQNRVLLLEAAKLKQQKARLEASNFLWIDNVPVELREDLRPVVPQREMIAASLQLEGITVSTDSLDQHPKIRSIDAKLNGLQVDRRLKQNKLLPKINLEYNFLTPDGGELNSFNTSNYKFGLNASFPLFLRKERGDLRLASIKIQDTELERAATQLELRNKIEAVSVEITSLDEQNRLINEIVSNYQVMLNGELRMFQIGESSVFLINTREQKLIEATLKANELLIKSYNATASLYNALGIVE</sequence>
<dbReference type="PANTHER" id="PTHR30026:SF20">
    <property type="entry name" value="OUTER MEMBRANE PROTEIN TOLC"/>
    <property type="match status" value="1"/>
</dbReference>
<name>A0A090Q8F6_9FLAO</name>
<evidence type="ECO:0000256" key="6">
    <source>
        <dbReference type="ARBA" id="ARBA00023136"/>
    </source>
</evidence>
<dbReference type="STRING" id="319236.BST91_00840"/>
<keyword evidence="6" id="KW-0472">Membrane</keyword>
<keyword evidence="5" id="KW-0812">Transmembrane</keyword>
<dbReference type="AlphaFoldDB" id="A0A090Q8F6"/>
<dbReference type="GO" id="GO:0015288">
    <property type="term" value="F:porin activity"/>
    <property type="evidence" value="ECO:0007669"/>
    <property type="project" value="TreeGrafter"/>
</dbReference>
<evidence type="ECO:0000313" key="9">
    <source>
        <dbReference type="EMBL" id="GAK98008.1"/>
    </source>
</evidence>
<proteinExistence type="inferred from homology"/>
<dbReference type="PANTHER" id="PTHR30026">
    <property type="entry name" value="OUTER MEMBRANE PROTEIN TOLC"/>
    <property type="match status" value="1"/>
</dbReference>
<keyword evidence="3" id="KW-0813">Transport</keyword>
<keyword evidence="4" id="KW-1134">Transmembrane beta strand</keyword>
<evidence type="ECO:0000256" key="7">
    <source>
        <dbReference type="ARBA" id="ARBA00023237"/>
    </source>
</evidence>
<dbReference type="InterPro" id="IPR003423">
    <property type="entry name" value="OMP_efflux"/>
</dbReference>
<dbReference type="InterPro" id="IPR051906">
    <property type="entry name" value="TolC-like"/>
</dbReference>
<feature type="chain" id="PRO_5001861625" evidence="8">
    <location>
        <begin position="21"/>
        <end position="482"/>
    </location>
</feature>
<dbReference type="SUPFAM" id="SSF56954">
    <property type="entry name" value="Outer membrane efflux proteins (OEP)"/>
    <property type="match status" value="1"/>
</dbReference>
<comment type="subcellular location">
    <subcellularLocation>
        <location evidence="1">Cell outer membrane</location>
    </subcellularLocation>
</comment>
<evidence type="ECO:0000256" key="4">
    <source>
        <dbReference type="ARBA" id="ARBA00022452"/>
    </source>
</evidence>
<accession>A0A090Q8F6</accession>
<evidence type="ECO:0000256" key="5">
    <source>
        <dbReference type="ARBA" id="ARBA00022692"/>
    </source>
</evidence>
<dbReference type="GO" id="GO:1990281">
    <property type="term" value="C:efflux pump complex"/>
    <property type="evidence" value="ECO:0007669"/>
    <property type="project" value="TreeGrafter"/>
</dbReference>
<dbReference type="RefSeq" id="WP_082586905.1">
    <property type="nucleotide sequence ID" value="NZ_BBML01000008.1"/>
</dbReference>
<evidence type="ECO:0000313" key="10">
    <source>
        <dbReference type="Proteomes" id="UP000029221"/>
    </source>
</evidence>
<keyword evidence="8" id="KW-0732">Signal</keyword>
<dbReference type="GO" id="GO:0015562">
    <property type="term" value="F:efflux transmembrane transporter activity"/>
    <property type="evidence" value="ECO:0007669"/>
    <property type="project" value="InterPro"/>
</dbReference>
<dbReference type="Gene3D" id="1.20.1600.10">
    <property type="entry name" value="Outer membrane efflux proteins (OEP)"/>
    <property type="match status" value="1"/>
</dbReference>
<evidence type="ECO:0000256" key="1">
    <source>
        <dbReference type="ARBA" id="ARBA00004442"/>
    </source>
</evidence>
<dbReference type="Proteomes" id="UP000029221">
    <property type="component" value="Unassembled WGS sequence"/>
</dbReference>
<keyword evidence="7" id="KW-0998">Cell outer membrane</keyword>
<dbReference type="Pfam" id="PF02321">
    <property type="entry name" value="OEP"/>
    <property type="match status" value="1"/>
</dbReference>
<evidence type="ECO:0000256" key="8">
    <source>
        <dbReference type="SAM" id="SignalP"/>
    </source>
</evidence>
<comment type="similarity">
    <text evidence="2">Belongs to the outer membrane factor (OMF) (TC 1.B.17) family.</text>
</comment>
<dbReference type="eggNOG" id="COG1538">
    <property type="taxonomic scope" value="Bacteria"/>
</dbReference>
<organism evidence="9 10">
    <name type="scientific">Nonlabens tegetincola</name>
    <dbReference type="NCBI Taxonomy" id="323273"/>
    <lineage>
        <taxon>Bacteria</taxon>
        <taxon>Pseudomonadati</taxon>
        <taxon>Bacteroidota</taxon>
        <taxon>Flavobacteriia</taxon>
        <taxon>Flavobacteriales</taxon>
        <taxon>Flavobacteriaceae</taxon>
        <taxon>Nonlabens</taxon>
    </lineage>
</organism>
<feature type="signal peptide" evidence="8">
    <location>
        <begin position="1"/>
        <end position="20"/>
    </location>
</feature>
<evidence type="ECO:0000256" key="3">
    <source>
        <dbReference type="ARBA" id="ARBA00022448"/>
    </source>
</evidence>
<evidence type="ECO:0000256" key="2">
    <source>
        <dbReference type="ARBA" id="ARBA00007613"/>
    </source>
</evidence>
<reference evidence="9" key="1">
    <citation type="journal article" date="2014" name="Genome Announc.">
        <title>Draft Genome Sequences of Marine Flavobacterium Nonlabens Strains NR17, NR24, NR27, NR32, NR33, and Ara13.</title>
        <authorList>
            <person name="Nakanishi M."/>
            <person name="Meirelles P."/>
            <person name="Suzuki R."/>
            <person name="Takatani N."/>
            <person name="Mino S."/>
            <person name="Suda W."/>
            <person name="Oshima K."/>
            <person name="Hattori M."/>
            <person name="Ohkuma M."/>
            <person name="Hosokawa M."/>
            <person name="Miyashita K."/>
            <person name="Thompson F.L."/>
            <person name="Niwa A."/>
            <person name="Sawabe T."/>
            <person name="Sawabe T."/>
        </authorList>
    </citation>
    <scope>NUCLEOTIDE SEQUENCE [LARGE SCALE GENOMIC DNA]</scope>
    <source>
        <strain evidence="9">JCM 19294</strain>
    </source>
</reference>
<comment type="caution">
    <text evidence="9">The sequence shown here is derived from an EMBL/GenBank/DDBJ whole genome shotgun (WGS) entry which is preliminary data.</text>
</comment>